<organism evidence="2 3">
    <name type="scientific">Stratiformator vulcanicus</name>
    <dbReference type="NCBI Taxonomy" id="2527980"/>
    <lineage>
        <taxon>Bacteria</taxon>
        <taxon>Pseudomonadati</taxon>
        <taxon>Planctomycetota</taxon>
        <taxon>Planctomycetia</taxon>
        <taxon>Planctomycetales</taxon>
        <taxon>Planctomycetaceae</taxon>
        <taxon>Stratiformator</taxon>
    </lineage>
</organism>
<dbReference type="Gene3D" id="1.20.120.450">
    <property type="entry name" value="dinb family like domain"/>
    <property type="match status" value="1"/>
</dbReference>
<dbReference type="EMBL" id="CP036268">
    <property type="protein sequence ID" value="QDT38454.1"/>
    <property type="molecule type" value="Genomic_DNA"/>
</dbReference>
<reference evidence="2 3" key="1">
    <citation type="submission" date="2019-02" db="EMBL/GenBank/DDBJ databases">
        <title>Deep-cultivation of Planctomycetes and their phenomic and genomic characterization uncovers novel biology.</title>
        <authorList>
            <person name="Wiegand S."/>
            <person name="Jogler M."/>
            <person name="Boedeker C."/>
            <person name="Pinto D."/>
            <person name="Vollmers J."/>
            <person name="Rivas-Marin E."/>
            <person name="Kohn T."/>
            <person name="Peeters S.H."/>
            <person name="Heuer A."/>
            <person name="Rast P."/>
            <person name="Oberbeckmann S."/>
            <person name="Bunk B."/>
            <person name="Jeske O."/>
            <person name="Meyerdierks A."/>
            <person name="Storesund J.E."/>
            <person name="Kallscheuer N."/>
            <person name="Luecker S."/>
            <person name="Lage O.M."/>
            <person name="Pohl T."/>
            <person name="Merkel B.J."/>
            <person name="Hornburger P."/>
            <person name="Mueller R.-W."/>
            <person name="Bruemmer F."/>
            <person name="Labrenz M."/>
            <person name="Spormann A.M."/>
            <person name="Op den Camp H."/>
            <person name="Overmann J."/>
            <person name="Amann R."/>
            <person name="Jetten M.S.M."/>
            <person name="Mascher T."/>
            <person name="Medema M.H."/>
            <person name="Devos D.P."/>
            <person name="Kaster A.-K."/>
            <person name="Ovreas L."/>
            <person name="Rohde M."/>
            <person name="Galperin M.Y."/>
            <person name="Jogler C."/>
        </authorList>
    </citation>
    <scope>NUCLEOTIDE SEQUENCE [LARGE SCALE GENOMIC DNA]</scope>
    <source>
        <strain evidence="2 3">Pan189</strain>
    </source>
</reference>
<dbReference type="Proteomes" id="UP000317318">
    <property type="component" value="Chromosome"/>
</dbReference>
<evidence type="ECO:0000313" key="2">
    <source>
        <dbReference type="EMBL" id="QDT38454.1"/>
    </source>
</evidence>
<dbReference type="InterPro" id="IPR024775">
    <property type="entry name" value="DinB-like"/>
</dbReference>
<sequence>MTTIETIKAALELCYNWTHRLAADCKDIALTFPTPNGGNHPMWVVGHAAHASAGLLSLIDGRPNPYAEWDAIFQGGTQPVADPTKYPPYEEVLAAYEASHRALIEYVDSIDESKLDDPPAVVMEAFADNPDFKTIGRLLLFIAMHDMSHRGQLADARRAAGRGPLDF</sequence>
<proteinExistence type="predicted"/>
<dbReference type="AlphaFoldDB" id="A0A517R3K8"/>
<dbReference type="RefSeq" id="WP_145364559.1">
    <property type="nucleotide sequence ID" value="NZ_CP036268.1"/>
</dbReference>
<keyword evidence="3" id="KW-1185">Reference proteome</keyword>
<accession>A0A517R3K8</accession>
<gene>
    <name evidence="2" type="ORF">Pan189_28480</name>
</gene>
<dbReference type="KEGG" id="svp:Pan189_28480"/>
<protein>
    <submittedName>
        <fullName evidence="2">DinB superfamily protein</fullName>
    </submittedName>
</protein>
<dbReference type="SUPFAM" id="SSF109854">
    <property type="entry name" value="DinB/YfiT-like putative metalloenzymes"/>
    <property type="match status" value="1"/>
</dbReference>
<name>A0A517R3K8_9PLAN</name>
<dbReference type="InterPro" id="IPR034660">
    <property type="entry name" value="DinB/YfiT-like"/>
</dbReference>
<evidence type="ECO:0000259" key="1">
    <source>
        <dbReference type="Pfam" id="PF12867"/>
    </source>
</evidence>
<evidence type="ECO:0000313" key="3">
    <source>
        <dbReference type="Proteomes" id="UP000317318"/>
    </source>
</evidence>
<dbReference type="OrthoDB" id="267642at2"/>
<dbReference type="Pfam" id="PF12867">
    <property type="entry name" value="DinB_2"/>
    <property type="match status" value="1"/>
</dbReference>
<feature type="domain" description="DinB-like" evidence="1">
    <location>
        <begin position="11"/>
        <end position="153"/>
    </location>
</feature>